<feature type="compositionally biased region" description="Polar residues" evidence="1">
    <location>
        <begin position="235"/>
        <end position="245"/>
    </location>
</feature>
<evidence type="ECO:0000313" key="4">
    <source>
        <dbReference type="Proteomes" id="UP000279236"/>
    </source>
</evidence>
<dbReference type="GO" id="GO:0006888">
    <property type="term" value="P:endoplasmic reticulum to Golgi vesicle-mediated transport"/>
    <property type="evidence" value="ECO:0007669"/>
    <property type="project" value="TreeGrafter"/>
</dbReference>
<dbReference type="STRING" id="105984.A0A427Y0M7"/>
<feature type="compositionally biased region" description="Acidic residues" evidence="1">
    <location>
        <begin position="170"/>
        <end position="179"/>
    </location>
</feature>
<gene>
    <name evidence="3" type="ORF">EHS24_006200</name>
</gene>
<evidence type="ECO:0000313" key="3">
    <source>
        <dbReference type="EMBL" id="RSH84676.1"/>
    </source>
</evidence>
<dbReference type="PANTHER" id="PTHR12205">
    <property type="entry name" value="CENTROMERE/KINETOCHORE PROTEIN ZW10"/>
    <property type="match status" value="1"/>
</dbReference>
<keyword evidence="4" id="KW-1185">Reference proteome</keyword>
<dbReference type="EMBL" id="RSCE01000003">
    <property type="protein sequence ID" value="RSH84676.1"/>
    <property type="molecule type" value="Genomic_DNA"/>
</dbReference>
<dbReference type="GO" id="GO:1990423">
    <property type="term" value="C:RZZ complex"/>
    <property type="evidence" value="ECO:0007669"/>
    <property type="project" value="TreeGrafter"/>
</dbReference>
<protein>
    <recommendedName>
        <fullName evidence="2">ZW10 C-terminal helical domain-containing protein</fullName>
    </recommendedName>
</protein>
<evidence type="ECO:0000256" key="1">
    <source>
        <dbReference type="SAM" id="MobiDB-lite"/>
    </source>
</evidence>
<dbReference type="OrthoDB" id="534815at2759"/>
<dbReference type="Proteomes" id="UP000279236">
    <property type="component" value="Unassembled WGS sequence"/>
</dbReference>
<dbReference type="AlphaFoldDB" id="A0A427Y0M7"/>
<feature type="region of interest" description="Disordered" evidence="1">
    <location>
        <begin position="170"/>
        <end position="270"/>
    </location>
</feature>
<comment type="caution">
    <text evidence="3">The sequence shown here is derived from an EMBL/GenBank/DDBJ whole genome shotgun (WGS) entry which is preliminary data.</text>
</comment>
<feature type="compositionally biased region" description="Basic residues" evidence="1">
    <location>
        <begin position="223"/>
        <end position="232"/>
    </location>
</feature>
<dbReference type="InterPro" id="IPR046362">
    <property type="entry name" value="Zw10/DSL1_C_sf"/>
</dbReference>
<dbReference type="Gene3D" id="1.10.357.150">
    <property type="match status" value="1"/>
</dbReference>
<feature type="compositionally biased region" description="Basic and acidic residues" evidence="1">
    <location>
        <begin position="180"/>
        <end position="189"/>
    </location>
</feature>
<dbReference type="PANTHER" id="PTHR12205:SF0">
    <property type="entry name" value="CENTROMERE_KINETOCHORE PROTEIN ZW10 HOMOLOG"/>
    <property type="match status" value="1"/>
</dbReference>
<dbReference type="GO" id="GO:0005737">
    <property type="term" value="C:cytoplasm"/>
    <property type="evidence" value="ECO:0007669"/>
    <property type="project" value="GOC"/>
</dbReference>
<dbReference type="Pfam" id="PF22766">
    <property type="entry name" value="ZW10_C2"/>
    <property type="match status" value="1"/>
</dbReference>
<dbReference type="RefSeq" id="XP_028478124.1">
    <property type="nucleotide sequence ID" value="XM_028621672.1"/>
</dbReference>
<feature type="domain" description="ZW10 C-terminal helical" evidence="2">
    <location>
        <begin position="394"/>
        <end position="533"/>
    </location>
</feature>
<reference evidence="3 4" key="1">
    <citation type="submission" date="2018-11" db="EMBL/GenBank/DDBJ databases">
        <title>Genome sequence of Apiotrichum porosum DSM 27194.</title>
        <authorList>
            <person name="Aliyu H."/>
            <person name="Gorte O."/>
            <person name="Ochsenreither K."/>
        </authorList>
    </citation>
    <scope>NUCLEOTIDE SEQUENCE [LARGE SCALE GENOMIC DNA]</scope>
    <source>
        <strain evidence="3 4">DSM 27194</strain>
    </source>
</reference>
<dbReference type="InterPro" id="IPR055148">
    <property type="entry name" value="ZW10_C_2"/>
</dbReference>
<name>A0A427Y0M7_9TREE</name>
<feature type="compositionally biased region" description="Acidic residues" evidence="1">
    <location>
        <begin position="195"/>
        <end position="206"/>
    </location>
</feature>
<dbReference type="GeneID" id="39590743"/>
<accession>A0A427Y0M7</accession>
<proteinExistence type="predicted"/>
<sequence>MSVVGHQPPAETVLGVKTILSFIATSVCPPPDNTSPSTQARSNFLLAVQKEAFERVLSAIIVPAMPLASGDLPVWLQLVHQAAASEEELQPAGATIAVLRQFVDQEAGGRWLSKRRQALLRKARRIIYNDWKLSGFRQVDIATPTTEEAAVTHVGPEEAAIAADKVLDDELDNDDDGWGFDDKPSEESKATQGNPEDDSSGWDFDDVATPIAPPPVVNSKPTRVAKRLGKRAKQSESVDTPQSLPSTPPREEEPVLQPRAVVTPSPPAPQRHWRRVSLVCDEVVTMANDAAAEMYAVPSLSINDASFASLESGMADQLAEVLDFIRATTPVANLEYAKTSTAVLQLSNDFAYIGETLHVSPALAIVSSILSGTHHFVDTSSETVFAPAQQAINRLVVYAKQLAVDLDPLFDSQRRDNLLGGVVEAIAVSVVDDILALEDITEAESEKIGLLVGELESLDSQFMGGSDVSAIATFVPHWLKLCYTNEILRANLVDITYLFESGSLVDFTPQELDRLVRALFADSQKRTTLLEKIGF</sequence>
<dbReference type="GO" id="GO:0007094">
    <property type="term" value="P:mitotic spindle assembly checkpoint signaling"/>
    <property type="evidence" value="ECO:0007669"/>
    <property type="project" value="TreeGrafter"/>
</dbReference>
<evidence type="ECO:0000259" key="2">
    <source>
        <dbReference type="Pfam" id="PF22766"/>
    </source>
</evidence>
<organism evidence="3 4">
    <name type="scientific">Apiotrichum porosum</name>
    <dbReference type="NCBI Taxonomy" id="105984"/>
    <lineage>
        <taxon>Eukaryota</taxon>
        <taxon>Fungi</taxon>
        <taxon>Dikarya</taxon>
        <taxon>Basidiomycota</taxon>
        <taxon>Agaricomycotina</taxon>
        <taxon>Tremellomycetes</taxon>
        <taxon>Trichosporonales</taxon>
        <taxon>Trichosporonaceae</taxon>
        <taxon>Apiotrichum</taxon>
    </lineage>
</organism>